<gene>
    <name evidence="1" type="ORF">DQ356_06245</name>
</gene>
<organism evidence="1 2">
    <name type="scientific">Chryseobacterium lacus</name>
    <dbReference type="NCBI Taxonomy" id="2058346"/>
    <lineage>
        <taxon>Bacteria</taxon>
        <taxon>Pseudomonadati</taxon>
        <taxon>Bacteroidota</taxon>
        <taxon>Flavobacteriia</taxon>
        <taxon>Flavobacteriales</taxon>
        <taxon>Weeksellaceae</taxon>
        <taxon>Chryseobacterium group</taxon>
        <taxon>Chryseobacterium</taxon>
    </lineage>
</organism>
<evidence type="ECO:0000313" key="1">
    <source>
        <dbReference type="EMBL" id="RCU43030.1"/>
    </source>
</evidence>
<name>A0A368MYM3_9FLAO</name>
<reference evidence="1 2" key="1">
    <citation type="submission" date="2018-07" db="EMBL/GenBank/DDBJ databases">
        <title>Chryseobacterium lacus sp. nov., isolated from lake water.</title>
        <authorList>
            <person name="Li C.-M."/>
        </authorList>
    </citation>
    <scope>NUCLEOTIDE SEQUENCE [LARGE SCALE GENOMIC DNA]</scope>
    <source>
        <strain evidence="1 2">YLOS41</strain>
    </source>
</reference>
<dbReference type="EMBL" id="QPIE01000004">
    <property type="protein sequence ID" value="RCU43030.1"/>
    <property type="molecule type" value="Genomic_DNA"/>
</dbReference>
<keyword evidence="2" id="KW-1185">Reference proteome</keyword>
<proteinExistence type="predicted"/>
<accession>A0A368MYM3</accession>
<sequence length="337" mass="39516">MKNQELLIYFDNIRLAENAILENQPHIAHSFYKKSFSINQRPFAKDLYNSMLNAKKLGIFEYAYDKYSALKCLQYPFTANFVKNNFPKKYGKRKEKCKNNLDITYKKQLDSLFELDQYYRKLAEGNLMNKKKEITESDSITSTTLLKLIEQKGFPSEYDIGLSSINSSLMQNFYLIIWHQMAMNHVSTQKVNFSQKLIEALNNGKILPEHASFLIDLNNGTSDFWLRHFTVFGFLTDNGTGESIRDQIFNQTSKKDCCYIHNYYKSETRDTEFEKTINKVNNNRKKLGLSSLEETVKFSVFSLNNNDYIFPQKMIEMSFVFTEEQIKMQKAPLIKIP</sequence>
<dbReference type="OrthoDB" id="1243994at2"/>
<evidence type="ECO:0000313" key="2">
    <source>
        <dbReference type="Proteomes" id="UP000252172"/>
    </source>
</evidence>
<comment type="caution">
    <text evidence="1">The sequence shown here is derived from an EMBL/GenBank/DDBJ whole genome shotgun (WGS) entry which is preliminary data.</text>
</comment>
<protein>
    <submittedName>
        <fullName evidence="1">Uncharacterized protein</fullName>
    </submittedName>
</protein>
<dbReference type="Proteomes" id="UP000252172">
    <property type="component" value="Unassembled WGS sequence"/>
</dbReference>
<dbReference type="RefSeq" id="WP_114303617.1">
    <property type="nucleotide sequence ID" value="NZ_QPIE01000004.1"/>
</dbReference>
<dbReference type="AlphaFoldDB" id="A0A368MYM3"/>